<dbReference type="EMBL" id="CAJSLV010000002">
    <property type="protein sequence ID" value="CAG6390957.1"/>
    <property type="molecule type" value="Genomic_DNA"/>
</dbReference>
<protein>
    <submittedName>
        <fullName evidence="2">Uncharacterized protein</fullName>
    </submittedName>
</protein>
<evidence type="ECO:0000256" key="1">
    <source>
        <dbReference type="SAM" id="MobiDB-lite"/>
    </source>
</evidence>
<sequence>MRRRMLGRTDVRGRPRTLPPRRPAARRAMTPPEADPAGALRVLRAHRCGQQRDRDGAAAQGRDLRARQGRVAAAAAEGPGQAAGLAAGHLRCGRRGALPGAGPGDGAAGAGAAGLHPGTALRPADRPARAAPHPAQDGLDRGRLHGRGPGAGAGRRGARRRPAAGVDGPLDSGGGAVRGGHRPHGRCRQAPAVRGGQGGAARLRRRRLQRADGRADEVGRQHLLRRRLRRLPGGVADVRVRAVRGDGGVPAGERPAGRVHRGLAAGADPRRRDGQPAAGSAGLRRAHPHRLVGPARTGRRRADHPRHAPAVPGTADRRAGQLSTHLPRAQAGGIARAQAEGIAGPLRPAMPPWPFLRRRAVSRAAPPAAG</sequence>
<feature type="region of interest" description="Disordered" evidence="1">
    <location>
        <begin position="103"/>
        <end position="214"/>
    </location>
</feature>
<feature type="compositionally biased region" description="Low complexity" evidence="1">
    <location>
        <begin position="328"/>
        <end position="344"/>
    </location>
</feature>
<comment type="caution">
    <text evidence="2">The sequence shown here is derived from an EMBL/GenBank/DDBJ whole genome shotgun (WGS) entry which is preliminary data.</text>
</comment>
<evidence type="ECO:0000313" key="2">
    <source>
        <dbReference type="EMBL" id="CAG6390957.1"/>
    </source>
</evidence>
<gene>
    <name evidence="2" type="ORF">SCOCK_100023</name>
</gene>
<keyword evidence="3" id="KW-1185">Reference proteome</keyword>
<feature type="region of interest" description="Disordered" evidence="1">
    <location>
        <begin position="1"/>
        <end position="38"/>
    </location>
</feature>
<proteinExistence type="predicted"/>
<dbReference type="Proteomes" id="UP001152519">
    <property type="component" value="Unassembled WGS sequence"/>
</dbReference>
<reference evidence="2" key="1">
    <citation type="submission" date="2021-05" db="EMBL/GenBank/DDBJ databases">
        <authorList>
            <person name="Arsene-Ploetze F."/>
        </authorList>
    </citation>
    <scope>NUCLEOTIDE SEQUENCE</scope>
    <source>
        <strain evidence="2">DSM 42138</strain>
    </source>
</reference>
<feature type="compositionally biased region" description="Gly residues" evidence="1">
    <location>
        <begin position="103"/>
        <end position="112"/>
    </location>
</feature>
<evidence type="ECO:0000313" key="3">
    <source>
        <dbReference type="Proteomes" id="UP001152519"/>
    </source>
</evidence>
<dbReference type="AlphaFoldDB" id="A0A9W4GNV6"/>
<organism evidence="2 3">
    <name type="scientific">Actinacidiphila cocklensis</name>
    <dbReference type="NCBI Taxonomy" id="887465"/>
    <lineage>
        <taxon>Bacteria</taxon>
        <taxon>Bacillati</taxon>
        <taxon>Actinomycetota</taxon>
        <taxon>Actinomycetes</taxon>
        <taxon>Kitasatosporales</taxon>
        <taxon>Streptomycetaceae</taxon>
        <taxon>Actinacidiphila</taxon>
    </lineage>
</organism>
<feature type="compositionally biased region" description="Low complexity" evidence="1">
    <location>
        <begin position="113"/>
        <end position="122"/>
    </location>
</feature>
<feature type="region of interest" description="Disordered" evidence="1">
    <location>
        <begin position="245"/>
        <end position="353"/>
    </location>
</feature>
<name>A0A9W4GNV6_9ACTN</name>
<accession>A0A9W4GNV6</accession>